<name>A0A7S7SNC1_PALFE</name>
<dbReference type="GO" id="GO:0016791">
    <property type="term" value="F:phosphatase activity"/>
    <property type="evidence" value="ECO:0007669"/>
    <property type="project" value="TreeGrafter"/>
</dbReference>
<protein>
    <submittedName>
        <fullName evidence="4">SpoIIE family protein phosphatase</fullName>
    </submittedName>
</protein>
<dbReference type="PANTHER" id="PTHR43156">
    <property type="entry name" value="STAGE II SPORULATION PROTEIN E-RELATED"/>
    <property type="match status" value="1"/>
</dbReference>
<evidence type="ECO:0000256" key="2">
    <source>
        <dbReference type="PROSITE-ProRule" id="PRU00169"/>
    </source>
</evidence>
<dbReference type="Proteomes" id="UP000593892">
    <property type="component" value="Chromosome"/>
</dbReference>
<dbReference type="PANTHER" id="PTHR43156:SF2">
    <property type="entry name" value="STAGE II SPORULATION PROTEIN E"/>
    <property type="match status" value="1"/>
</dbReference>
<dbReference type="InterPro" id="IPR052016">
    <property type="entry name" value="Bact_Sigma-Reg"/>
</dbReference>
<feature type="modified residue" description="4-aspartylphosphate" evidence="2">
    <location>
        <position position="51"/>
    </location>
</feature>
<feature type="domain" description="Response regulatory" evidence="3">
    <location>
        <begin position="2"/>
        <end position="121"/>
    </location>
</feature>
<keyword evidence="1" id="KW-0378">Hydrolase</keyword>
<dbReference type="AlphaFoldDB" id="A0A7S7SNC1"/>
<dbReference type="PROSITE" id="PS50110">
    <property type="entry name" value="RESPONSE_REGULATORY"/>
    <property type="match status" value="1"/>
</dbReference>
<dbReference type="RefSeq" id="WP_194452075.1">
    <property type="nucleotide sequence ID" value="NZ_CP063849.1"/>
</dbReference>
<accession>A0A7S7SNC1</accession>
<sequence>MRILVADDQPDVLLALRFLLKAEGFTIQTADHPAAILNAVRDSSPDLVLMDLNYTRDTTSGEEGLNTLAQLQQLGLRAPVIVMTAWGSVELAVEAMRRGAADFVMKPWDNDKLLSTLRRHLVVAPQPASRVAHDLDLARQVQAQLLPQRRPPLKTLEYDGHCRQAGAVGGDYFDFLELAPGRVGLLLADISGKGIAAALLMSNLQAALRSLAWQATRNLPLLLRTLNLQFLESTPPERFATLFFSDYEDASRTLRYANCGHNPPLLMRASGEVEWLKATAPVIGLLDVFLPEVGETVLAPGDRLIIYSDGVTDARGPDVDDLGDLGFADIVRLNPGLSPEQLTAHIAALSPGDQFDDMTLVLARAV</sequence>
<dbReference type="SUPFAM" id="SSF52172">
    <property type="entry name" value="CheY-like"/>
    <property type="match status" value="1"/>
</dbReference>
<dbReference type="Pfam" id="PF07228">
    <property type="entry name" value="SpoIIE"/>
    <property type="match status" value="1"/>
</dbReference>
<dbReference type="Gene3D" id="3.40.50.2300">
    <property type="match status" value="1"/>
</dbReference>
<keyword evidence="5" id="KW-1185">Reference proteome</keyword>
<evidence type="ECO:0000313" key="4">
    <source>
        <dbReference type="EMBL" id="QOY90411.1"/>
    </source>
</evidence>
<dbReference type="EMBL" id="CP063849">
    <property type="protein sequence ID" value="QOY90411.1"/>
    <property type="molecule type" value="Genomic_DNA"/>
</dbReference>
<dbReference type="InterPro" id="IPR001932">
    <property type="entry name" value="PPM-type_phosphatase-like_dom"/>
</dbReference>
<gene>
    <name evidence="4" type="ORF">IRI77_10775</name>
</gene>
<dbReference type="SUPFAM" id="SSF81606">
    <property type="entry name" value="PP2C-like"/>
    <property type="match status" value="1"/>
</dbReference>
<evidence type="ECO:0000313" key="5">
    <source>
        <dbReference type="Proteomes" id="UP000593892"/>
    </source>
</evidence>
<evidence type="ECO:0000259" key="3">
    <source>
        <dbReference type="PROSITE" id="PS50110"/>
    </source>
</evidence>
<dbReference type="GO" id="GO:0000160">
    <property type="term" value="P:phosphorelay signal transduction system"/>
    <property type="evidence" value="ECO:0007669"/>
    <property type="project" value="InterPro"/>
</dbReference>
<reference evidence="4 5" key="1">
    <citation type="submission" date="2020-10" db="EMBL/GenBank/DDBJ databases">
        <title>Complete genome sequence of Paludibaculum fermentans P105T, a facultatively anaerobic acidobacterium capable of dissimilatory Fe(III) reduction.</title>
        <authorList>
            <person name="Dedysh S.N."/>
            <person name="Beletsky A.V."/>
            <person name="Kulichevskaya I.S."/>
            <person name="Mardanov A.V."/>
            <person name="Ravin N.V."/>
        </authorList>
    </citation>
    <scope>NUCLEOTIDE SEQUENCE [LARGE SCALE GENOMIC DNA]</scope>
    <source>
        <strain evidence="4 5">P105</strain>
    </source>
</reference>
<organism evidence="4 5">
    <name type="scientific">Paludibaculum fermentans</name>
    <dbReference type="NCBI Taxonomy" id="1473598"/>
    <lineage>
        <taxon>Bacteria</taxon>
        <taxon>Pseudomonadati</taxon>
        <taxon>Acidobacteriota</taxon>
        <taxon>Terriglobia</taxon>
        <taxon>Bryobacterales</taxon>
        <taxon>Bryobacteraceae</taxon>
        <taxon>Paludibaculum</taxon>
    </lineage>
</organism>
<evidence type="ECO:0000256" key="1">
    <source>
        <dbReference type="ARBA" id="ARBA00022801"/>
    </source>
</evidence>
<dbReference type="Pfam" id="PF00072">
    <property type="entry name" value="Response_reg"/>
    <property type="match status" value="1"/>
</dbReference>
<dbReference type="Gene3D" id="3.60.40.10">
    <property type="entry name" value="PPM-type phosphatase domain"/>
    <property type="match status" value="1"/>
</dbReference>
<dbReference type="SMART" id="SM00331">
    <property type="entry name" value="PP2C_SIG"/>
    <property type="match status" value="1"/>
</dbReference>
<dbReference type="InterPro" id="IPR036457">
    <property type="entry name" value="PPM-type-like_dom_sf"/>
</dbReference>
<keyword evidence="2" id="KW-0597">Phosphoprotein</keyword>
<dbReference type="InterPro" id="IPR011006">
    <property type="entry name" value="CheY-like_superfamily"/>
</dbReference>
<proteinExistence type="predicted"/>
<dbReference type="SMART" id="SM00448">
    <property type="entry name" value="REC"/>
    <property type="match status" value="1"/>
</dbReference>
<dbReference type="InterPro" id="IPR001789">
    <property type="entry name" value="Sig_transdc_resp-reg_receiver"/>
</dbReference>
<dbReference type="KEGG" id="pfer:IRI77_10775"/>